<evidence type="ECO:0000313" key="3">
    <source>
        <dbReference type="Proteomes" id="UP001483337"/>
    </source>
</evidence>
<proteinExistence type="predicted"/>
<organism evidence="2 3">
    <name type="scientific">Okeanomitos corallinicola TIOX110</name>
    <dbReference type="NCBI Taxonomy" id="3133117"/>
    <lineage>
        <taxon>Bacteria</taxon>
        <taxon>Bacillati</taxon>
        <taxon>Cyanobacteriota</taxon>
        <taxon>Cyanophyceae</taxon>
        <taxon>Nostocales</taxon>
        <taxon>Aphanizomenonaceae</taxon>
        <taxon>Okeanomitos</taxon>
    </lineage>
</organism>
<dbReference type="Proteomes" id="UP001483337">
    <property type="component" value="Chromosome"/>
</dbReference>
<gene>
    <name evidence="2" type="ORF">WJM97_09945</name>
</gene>
<feature type="transmembrane region" description="Helical" evidence="1">
    <location>
        <begin position="7"/>
        <end position="25"/>
    </location>
</feature>
<feature type="transmembrane region" description="Helical" evidence="1">
    <location>
        <begin position="45"/>
        <end position="67"/>
    </location>
</feature>
<keyword evidence="3" id="KW-1185">Reference proteome</keyword>
<evidence type="ECO:0000313" key="2">
    <source>
        <dbReference type="EMBL" id="WZB89986.1"/>
    </source>
</evidence>
<dbReference type="EMBL" id="CP150886">
    <property type="protein sequence ID" value="WZB89986.1"/>
    <property type="molecule type" value="Genomic_DNA"/>
</dbReference>
<reference evidence="2 3" key="1">
    <citation type="submission" date="2024-04" db="EMBL/GenBank/DDBJ databases">
        <title>Okeanomitos corallinicola gen. &amp; sp. nov. (Nostocales, Cyanobacteria), a new toxic marine heterocyst-forming cyanobacterium from a coral reef.</title>
        <authorList>
            <person name="Li H."/>
            <person name="Li R."/>
            <person name="Kang J."/>
            <person name="Hii K.S."/>
            <person name="Mohamed H.F."/>
            <person name="Xu X."/>
            <person name="Luo Z."/>
        </authorList>
    </citation>
    <scope>NUCLEOTIDE SEQUENCE [LARGE SCALE GENOMIC DNA]</scope>
    <source>
        <strain evidence="2 3">TIOX110</strain>
    </source>
</reference>
<sequence length="89" mass="9857">MKNFVNLLIAVIIAVWVLAIALISVQNATPISLRFLFFQSIQVPFGLMLAFWVAVGLVGVAVLRLILSLGESQSVLDEEAEFFIDDEDF</sequence>
<name>A0ABZ2UY97_9CYAN</name>
<accession>A0ABZ2UY97</accession>
<keyword evidence="1" id="KW-0472">Membrane</keyword>
<protein>
    <submittedName>
        <fullName evidence="2">DUF1049 domain-containing protein</fullName>
    </submittedName>
</protein>
<keyword evidence="1" id="KW-0812">Transmembrane</keyword>
<keyword evidence="1" id="KW-1133">Transmembrane helix</keyword>
<evidence type="ECO:0000256" key="1">
    <source>
        <dbReference type="SAM" id="Phobius"/>
    </source>
</evidence>
<dbReference type="RefSeq" id="WP_353932882.1">
    <property type="nucleotide sequence ID" value="NZ_CP150886.1"/>
</dbReference>